<dbReference type="Proteomes" id="UP000265515">
    <property type="component" value="Unassembled WGS sequence"/>
</dbReference>
<feature type="compositionally biased region" description="Low complexity" evidence="1">
    <location>
        <begin position="663"/>
        <end position="672"/>
    </location>
</feature>
<feature type="compositionally biased region" description="Basic and acidic residues" evidence="1">
    <location>
        <begin position="759"/>
        <end position="781"/>
    </location>
</feature>
<evidence type="ECO:0000259" key="2">
    <source>
        <dbReference type="Pfam" id="PF12146"/>
    </source>
</evidence>
<feature type="compositionally biased region" description="Basic and acidic residues" evidence="1">
    <location>
        <begin position="529"/>
        <end position="544"/>
    </location>
</feature>
<sequence>MMEQLVNFVIRPPRAEYTPAADLLGPIFNLKGRKYKRVDLQLVNARGHLLVCSHYMPWPPPDVQQPCVIYCHGNSGCRADANEAVVVLLPCNITVFTLDFSGSGLSEGDYVSLGWYERDDLDCVVSHLRAEGKTSNIGLWGRSMGAVTSLMFGAMYPSVAGLVLDSPFSRLNDLMMELVDMYRIRVPKFTVKMVVQYMKRAIQKKAGFDIMELDTLALAPQCFIPALFGHATSDAFILPHHSEDIYSAYAGDKNIIKFEGDHNSQRPQFYYDSISIFFYNVLNPPDLPGCSLTDYVDEDDPGTEPLVDQATLYELLINSQGVAEDDDDDDDEEEVVLEGGEGGATITRAGREEGGGVGRGATAGAASAAAAAAAGATRHRSSRGLHRRWTMSRTEIPTVNGDMDGGEDEEDALREILSSMGVSENSPESALAISSASSPSPSTGGGGVPSSGLPSRNRTRSSSSSASSLPDGGSGGCAEGFAPTPISIDQEDAMYREALEASLKDMTVSEGEGGPSQSSNGDSGGSVGRDGRSASRVRTGDDRLAGAGGGDGGSVVLRQRDAPGLESSSSGSFARGGDRQGPREGGGGGEARQQQQQQQERIALAAEALPELQLRRGRRVEGGEVEEGRGSDAGEGKGRGAVDRWGRRNELLGLKTRTAVKVGSSSDSLSLGGEAGEGNLDRGGGVAVELLRAEGRERVGGGSIILTGRGREWREEASSNKPVRVKSKERAQEETKGGRETQRTERKSASGGRQGTGSSRDECDSPSWRDKPKEKERESARRRSMSNDSDGASSQRISWISQASGSSQLRNGSGSEDAAAAAAAAPTIAKAGRRMDREENGVIVSGLADRQREREGGGGGNDGAASVLSPSRSSDSMGDGEDRAAAGRSRQDQAVALVSASGRKEKLKDRDDEGGTGRGSGIFSSSGAVNMKKRAMEVMAAMVGRSASGKEREEKGGTPEKSGMTEKEGQGR</sequence>
<feature type="compositionally biased region" description="Basic and acidic residues" evidence="1">
    <location>
        <begin position="619"/>
        <end position="646"/>
    </location>
</feature>
<dbReference type="OMA" id="CSIANSP"/>
<dbReference type="Gene3D" id="3.40.50.1820">
    <property type="entry name" value="alpha/beta hydrolase"/>
    <property type="match status" value="1"/>
</dbReference>
<dbReference type="PANTHER" id="PTHR43358">
    <property type="entry name" value="ALPHA/BETA-HYDROLASE"/>
    <property type="match status" value="1"/>
</dbReference>
<feature type="region of interest" description="Disordered" evidence="1">
    <location>
        <begin position="337"/>
        <end position="407"/>
    </location>
</feature>
<evidence type="ECO:0000313" key="4">
    <source>
        <dbReference type="Proteomes" id="UP000265515"/>
    </source>
</evidence>
<dbReference type="Gramene" id="GBG73999">
    <property type="protein sequence ID" value="GBG73999"/>
    <property type="gene ID" value="CBR_g17709"/>
</dbReference>
<organism evidence="3 4">
    <name type="scientific">Chara braunii</name>
    <name type="common">Braun's stonewort</name>
    <dbReference type="NCBI Taxonomy" id="69332"/>
    <lineage>
        <taxon>Eukaryota</taxon>
        <taxon>Viridiplantae</taxon>
        <taxon>Streptophyta</taxon>
        <taxon>Charophyceae</taxon>
        <taxon>Charales</taxon>
        <taxon>Characeae</taxon>
        <taxon>Chara</taxon>
    </lineage>
</organism>
<feature type="compositionally biased region" description="Basic and acidic residues" evidence="1">
    <location>
        <begin position="902"/>
        <end position="915"/>
    </location>
</feature>
<feature type="compositionally biased region" description="Low complexity" evidence="1">
    <location>
        <begin position="450"/>
        <end position="471"/>
    </location>
</feature>
<dbReference type="Pfam" id="PF12146">
    <property type="entry name" value="Hydrolase_4"/>
    <property type="match status" value="1"/>
</dbReference>
<feature type="compositionally biased region" description="Polar residues" evidence="1">
    <location>
        <begin position="787"/>
        <end position="814"/>
    </location>
</feature>
<proteinExistence type="predicted"/>
<dbReference type="InterPro" id="IPR052920">
    <property type="entry name" value="DNA-binding_regulatory"/>
</dbReference>
<evidence type="ECO:0000256" key="1">
    <source>
        <dbReference type="SAM" id="MobiDB-lite"/>
    </source>
</evidence>
<feature type="compositionally biased region" description="Gly residues" evidence="1">
    <location>
        <begin position="673"/>
        <end position="686"/>
    </location>
</feature>
<feature type="region of interest" description="Disordered" evidence="1">
    <location>
        <begin position="420"/>
        <end position="646"/>
    </location>
</feature>
<dbReference type="InterPro" id="IPR029058">
    <property type="entry name" value="AB_hydrolase_fold"/>
</dbReference>
<feature type="compositionally biased region" description="Low complexity" evidence="1">
    <location>
        <begin position="426"/>
        <end position="442"/>
    </location>
</feature>
<feature type="compositionally biased region" description="Basic and acidic residues" evidence="1">
    <location>
        <begin position="709"/>
        <end position="718"/>
    </location>
</feature>
<feature type="domain" description="Serine aminopeptidase S33" evidence="2">
    <location>
        <begin position="67"/>
        <end position="179"/>
    </location>
</feature>
<dbReference type="PANTHER" id="PTHR43358:SF4">
    <property type="entry name" value="ALPHA_BETA HYDROLASE FOLD-1 DOMAIN-CONTAINING PROTEIN"/>
    <property type="match status" value="1"/>
</dbReference>
<dbReference type="STRING" id="69332.A0A388KVC1"/>
<dbReference type="SUPFAM" id="SSF53474">
    <property type="entry name" value="alpha/beta-Hydrolases"/>
    <property type="match status" value="1"/>
</dbReference>
<dbReference type="OrthoDB" id="10249433at2759"/>
<dbReference type="InterPro" id="IPR022742">
    <property type="entry name" value="Hydrolase_4"/>
</dbReference>
<comment type="caution">
    <text evidence="3">The sequence shown here is derived from an EMBL/GenBank/DDBJ whole genome shotgun (WGS) entry which is preliminary data.</text>
</comment>
<feature type="region of interest" description="Disordered" evidence="1">
    <location>
        <begin position="943"/>
        <end position="972"/>
    </location>
</feature>
<feature type="compositionally biased region" description="Low complexity" evidence="1">
    <location>
        <begin position="362"/>
        <end position="376"/>
    </location>
</feature>
<feature type="compositionally biased region" description="Basic and acidic residues" evidence="1">
    <location>
        <begin position="493"/>
        <end position="503"/>
    </location>
</feature>
<keyword evidence="4" id="KW-1185">Reference proteome</keyword>
<dbReference type="AlphaFoldDB" id="A0A388KVC1"/>
<feature type="compositionally biased region" description="Low complexity" evidence="1">
    <location>
        <begin position="591"/>
        <end position="612"/>
    </location>
</feature>
<feature type="compositionally biased region" description="Basic residues" evidence="1">
    <location>
        <begin position="377"/>
        <end position="390"/>
    </location>
</feature>
<protein>
    <recommendedName>
        <fullName evidence="2">Serine aminopeptidase S33 domain-containing protein</fullName>
    </recommendedName>
</protein>
<feature type="compositionally biased region" description="Basic and acidic residues" evidence="1">
    <location>
        <begin position="948"/>
        <end position="972"/>
    </location>
</feature>
<accession>A0A388KVC1</accession>
<feature type="compositionally biased region" description="Basic and acidic residues" evidence="1">
    <location>
        <begin position="726"/>
        <end position="748"/>
    </location>
</feature>
<feature type="region of interest" description="Disordered" evidence="1">
    <location>
        <begin position="660"/>
        <end position="928"/>
    </location>
</feature>
<gene>
    <name evidence="3" type="ORF">CBR_g17709</name>
</gene>
<dbReference type="EMBL" id="BFEA01000194">
    <property type="protein sequence ID" value="GBG73999.1"/>
    <property type="molecule type" value="Genomic_DNA"/>
</dbReference>
<evidence type="ECO:0000313" key="3">
    <source>
        <dbReference type="EMBL" id="GBG73999.1"/>
    </source>
</evidence>
<name>A0A388KVC1_CHABU</name>
<reference evidence="3 4" key="1">
    <citation type="journal article" date="2018" name="Cell">
        <title>The Chara Genome: Secondary Complexity and Implications for Plant Terrestrialization.</title>
        <authorList>
            <person name="Nishiyama T."/>
            <person name="Sakayama H."/>
            <person name="Vries J.D."/>
            <person name="Buschmann H."/>
            <person name="Saint-Marcoux D."/>
            <person name="Ullrich K.K."/>
            <person name="Haas F.B."/>
            <person name="Vanderstraeten L."/>
            <person name="Becker D."/>
            <person name="Lang D."/>
            <person name="Vosolsobe S."/>
            <person name="Rombauts S."/>
            <person name="Wilhelmsson P.K.I."/>
            <person name="Janitza P."/>
            <person name="Kern R."/>
            <person name="Heyl A."/>
            <person name="Rumpler F."/>
            <person name="Villalobos L.I.A.C."/>
            <person name="Clay J.M."/>
            <person name="Skokan R."/>
            <person name="Toyoda A."/>
            <person name="Suzuki Y."/>
            <person name="Kagoshima H."/>
            <person name="Schijlen E."/>
            <person name="Tajeshwar N."/>
            <person name="Catarino B."/>
            <person name="Hetherington A.J."/>
            <person name="Saltykova A."/>
            <person name="Bonnot C."/>
            <person name="Breuninger H."/>
            <person name="Symeonidi A."/>
            <person name="Radhakrishnan G.V."/>
            <person name="Van Nieuwerburgh F."/>
            <person name="Deforce D."/>
            <person name="Chang C."/>
            <person name="Karol K.G."/>
            <person name="Hedrich R."/>
            <person name="Ulvskov P."/>
            <person name="Glockner G."/>
            <person name="Delwiche C.F."/>
            <person name="Petrasek J."/>
            <person name="Van de Peer Y."/>
            <person name="Friml J."/>
            <person name="Beilby M."/>
            <person name="Dolan L."/>
            <person name="Kohara Y."/>
            <person name="Sugano S."/>
            <person name="Fujiyama A."/>
            <person name="Delaux P.-M."/>
            <person name="Quint M."/>
            <person name="TheiBen G."/>
            <person name="Hagemann M."/>
            <person name="Harholt J."/>
            <person name="Dunand C."/>
            <person name="Zachgo S."/>
            <person name="Langdale J."/>
            <person name="Maumus F."/>
            <person name="Straeten D.V.D."/>
            <person name="Gould S.B."/>
            <person name="Rensing S.A."/>
        </authorList>
    </citation>
    <scope>NUCLEOTIDE SEQUENCE [LARGE SCALE GENOMIC DNA]</scope>
    <source>
        <strain evidence="3 4">S276</strain>
    </source>
</reference>
<feature type="compositionally biased region" description="Basic and acidic residues" evidence="1">
    <location>
        <begin position="880"/>
        <end position="891"/>
    </location>
</feature>